<name>A0A0D0CYZ8_9AGAR</name>
<feature type="compositionally biased region" description="Low complexity" evidence="1">
    <location>
        <begin position="178"/>
        <end position="198"/>
    </location>
</feature>
<feature type="region of interest" description="Disordered" evidence="1">
    <location>
        <begin position="146"/>
        <end position="208"/>
    </location>
</feature>
<evidence type="ECO:0000256" key="1">
    <source>
        <dbReference type="SAM" id="MobiDB-lite"/>
    </source>
</evidence>
<feature type="region of interest" description="Disordered" evidence="1">
    <location>
        <begin position="221"/>
        <end position="272"/>
    </location>
</feature>
<dbReference type="Proteomes" id="UP000053593">
    <property type="component" value="Unassembled WGS sequence"/>
</dbReference>
<proteinExistence type="predicted"/>
<accession>A0A0D0CYZ8</accession>
<keyword evidence="3" id="KW-1185">Reference proteome</keyword>
<gene>
    <name evidence="2" type="ORF">GYMLUDRAFT_42738</name>
</gene>
<feature type="compositionally biased region" description="Low complexity" evidence="1">
    <location>
        <begin position="56"/>
        <end position="71"/>
    </location>
</feature>
<dbReference type="HOGENOM" id="CLU_1023282_0_0_1"/>
<evidence type="ECO:0000313" key="3">
    <source>
        <dbReference type="Proteomes" id="UP000053593"/>
    </source>
</evidence>
<sequence length="272" mass="28978">MEALYPNPGSTSRPAHKRNLSSGSPSTSRLPLSKFHSHGHSRSMNLQSAPADNVRQASSSLAAQSPANANSRPKKASRIMSSVRKSLFVSYSPPQKKTLSFATGMYSTPAERTIQHSARLKKPDPSSSPPSVEQIAMGLHISRTPHLRAPSVPQHPYSQRIPLPPPPSRSALKKPGQASSSAPSLDPPSASSTTVTSSNFPSTPRSNRSLFSLKTRMSRFIPGSGLQTSSALSSSSPSPPFSSSRDSSSDIVPPKKAVRFSKSTLGLNEQED</sequence>
<feature type="region of interest" description="Disordered" evidence="1">
    <location>
        <begin position="1"/>
        <end position="79"/>
    </location>
</feature>
<dbReference type="OrthoDB" id="3265692at2759"/>
<dbReference type="AlphaFoldDB" id="A0A0D0CYZ8"/>
<dbReference type="EMBL" id="KN834770">
    <property type="protein sequence ID" value="KIK61708.1"/>
    <property type="molecule type" value="Genomic_DNA"/>
</dbReference>
<feature type="compositionally biased region" description="Low complexity" evidence="1">
    <location>
        <begin position="229"/>
        <end position="246"/>
    </location>
</feature>
<feature type="compositionally biased region" description="Polar residues" evidence="1">
    <location>
        <begin position="261"/>
        <end position="272"/>
    </location>
</feature>
<protein>
    <submittedName>
        <fullName evidence="2">Uncharacterized protein</fullName>
    </submittedName>
</protein>
<organism evidence="2 3">
    <name type="scientific">Collybiopsis luxurians FD-317 M1</name>
    <dbReference type="NCBI Taxonomy" id="944289"/>
    <lineage>
        <taxon>Eukaryota</taxon>
        <taxon>Fungi</taxon>
        <taxon>Dikarya</taxon>
        <taxon>Basidiomycota</taxon>
        <taxon>Agaricomycotina</taxon>
        <taxon>Agaricomycetes</taxon>
        <taxon>Agaricomycetidae</taxon>
        <taxon>Agaricales</taxon>
        <taxon>Marasmiineae</taxon>
        <taxon>Omphalotaceae</taxon>
        <taxon>Collybiopsis</taxon>
        <taxon>Collybiopsis luxurians</taxon>
    </lineage>
</organism>
<feature type="compositionally biased region" description="Polar residues" evidence="1">
    <location>
        <begin position="20"/>
        <end position="30"/>
    </location>
</feature>
<feature type="compositionally biased region" description="Polar residues" evidence="1">
    <location>
        <begin position="199"/>
        <end position="208"/>
    </location>
</feature>
<evidence type="ECO:0000313" key="2">
    <source>
        <dbReference type="EMBL" id="KIK61708.1"/>
    </source>
</evidence>
<reference evidence="2 3" key="1">
    <citation type="submission" date="2014-04" db="EMBL/GenBank/DDBJ databases">
        <title>Evolutionary Origins and Diversification of the Mycorrhizal Mutualists.</title>
        <authorList>
            <consortium name="DOE Joint Genome Institute"/>
            <consortium name="Mycorrhizal Genomics Consortium"/>
            <person name="Kohler A."/>
            <person name="Kuo A."/>
            <person name="Nagy L.G."/>
            <person name="Floudas D."/>
            <person name="Copeland A."/>
            <person name="Barry K.W."/>
            <person name="Cichocki N."/>
            <person name="Veneault-Fourrey C."/>
            <person name="LaButti K."/>
            <person name="Lindquist E.A."/>
            <person name="Lipzen A."/>
            <person name="Lundell T."/>
            <person name="Morin E."/>
            <person name="Murat C."/>
            <person name="Riley R."/>
            <person name="Ohm R."/>
            <person name="Sun H."/>
            <person name="Tunlid A."/>
            <person name="Henrissat B."/>
            <person name="Grigoriev I.V."/>
            <person name="Hibbett D.S."/>
            <person name="Martin F."/>
        </authorList>
    </citation>
    <scope>NUCLEOTIDE SEQUENCE [LARGE SCALE GENOMIC DNA]</scope>
    <source>
        <strain evidence="2 3">FD-317 M1</strain>
    </source>
</reference>